<evidence type="ECO:0000313" key="3">
    <source>
        <dbReference type="Proteomes" id="UP000076744"/>
    </source>
</evidence>
<name>A0A168AMQ8_CORFA</name>
<feature type="chain" id="PRO_5007895363" evidence="1">
    <location>
        <begin position="23"/>
        <end position="167"/>
    </location>
</feature>
<proteinExistence type="predicted"/>
<dbReference type="GeneID" id="30019620"/>
<protein>
    <submittedName>
        <fullName evidence="2">Uncharacterized protein</fullName>
    </submittedName>
</protein>
<sequence>MKVDTALLLAAALVASPVSAIARNVIFNTNIFHNYFSDLLTNYLVSNFIDYLFNNLVHRHLQPLHHFIFFRCDTSLANFFDVAPSVALYQEPSHDKTENDREDGSSQTAVHAGLANQRHVDSRLQFNCNAYQNQHWQKFNIQHKRDFGHAATSAQSTFWLHTHQTSL</sequence>
<keyword evidence="1" id="KW-0732">Signal</keyword>
<gene>
    <name evidence="2" type="ORF">ISF_03328</name>
</gene>
<dbReference type="EMBL" id="AZHB01000006">
    <property type="protein sequence ID" value="OAA68953.1"/>
    <property type="molecule type" value="Genomic_DNA"/>
</dbReference>
<evidence type="ECO:0000313" key="2">
    <source>
        <dbReference type="EMBL" id="OAA68953.1"/>
    </source>
</evidence>
<comment type="caution">
    <text evidence="2">The sequence shown here is derived from an EMBL/GenBank/DDBJ whole genome shotgun (WGS) entry which is preliminary data.</text>
</comment>
<accession>A0A168AMQ8</accession>
<dbReference type="RefSeq" id="XP_018705823.1">
    <property type="nucleotide sequence ID" value="XM_018846934.1"/>
</dbReference>
<keyword evidence="3" id="KW-1185">Reference proteome</keyword>
<reference evidence="2 3" key="1">
    <citation type="journal article" date="2016" name="Genome Biol. Evol.">
        <title>Divergent and convergent evolution of fungal pathogenicity.</title>
        <authorList>
            <person name="Shang Y."/>
            <person name="Xiao G."/>
            <person name="Zheng P."/>
            <person name="Cen K."/>
            <person name="Zhan S."/>
            <person name="Wang C."/>
        </authorList>
    </citation>
    <scope>NUCLEOTIDE SEQUENCE [LARGE SCALE GENOMIC DNA]</scope>
    <source>
        <strain evidence="2 3">ARSEF 2679</strain>
    </source>
</reference>
<evidence type="ECO:0000256" key="1">
    <source>
        <dbReference type="SAM" id="SignalP"/>
    </source>
</evidence>
<dbReference type="Proteomes" id="UP000076744">
    <property type="component" value="Unassembled WGS sequence"/>
</dbReference>
<organism evidence="2 3">
    <name type="scientific">Cordyceps fumosorosea (strain ARSEF 2679)</name>
    <name type="common">Isaria fumosorosea</name>
    <dbReference type="NCBI Taxonomy" id="1081104"/>
    <lineage>
        <taxon>Eukaryota</taxon>
        <taxon>Fungi</taxon>
        <taxon>Dikarya</taxon>
        <taxon>Ascomycota</taxon>
        <taxon>Pezizomycotina</taxon>
        <taxon>Sordariomycetes</taxon>
        <taxon>Hypocreomycetidae</taxon>
        <taxon>Hypocreales</taxon>
        <taxon>Cordycipitaceae</taxon>
        <taxon>Cordyceps</taxon>
    </lineage>
</organism>
<feature type="signal peptide" evidence="1">
    <location>
        <begin position="1"/>
        <end position="22"/>
    </location>
</feature>
<dbReference type="AlphaFoldDB" id="A0A168AMQ8"/>